<feature type="compositionally biased region" description="Basic and acidic residues" evidence="1">
    <location>
        <begin position="187"/>
        <end position="200"/>
    </location>
</feature>
<reference evidence="2 3" key="1">
    <citation type="submission" date="2024-06" db="EMBL/GenBank/DDBJ databases">
        <title>The Natural Products Discovery Center: Release of the First 8490 Sequenced Strains for Exploring Actinobacteria Biosynthetic Diversity.</title>
        <authorList>
            <person name="Kalkreuter E."/>
            <person name="Kautsar S.A."/>
            <person name="Yang D."/>
            <person name="Bader C.D."/>
            <person name="Teijaro C.N."/>
            <person name="Fluegel L."/>
            <person name="Davis C.M."/>
            <person name="Simpson J.R."/>
            <person name="Lauterbach L."/>
            <person name="Steele A.D."/>
            <person name="Gui C."/>
            <person name="Meng S."/>
            <person name="Li G."/>
            <person name="Viehrig K."/>
            <person name="Ye F."/>
            <person name="Su P."/>
            <person name="Kiefer A.F."/>
            <person name="Nichols A."/>
            <person name="Cepeda A.J."/>
            <person name="Yan W."/>
            <person name="Fan B."/>
            <person name="Jiang Y."/>
            <person name="Adhikari A."/>
            <person name="Zheng C.-J."/>
            <person name="Schuster L."/>
            <person name="Cowan T.M."/>
            <person name="Smanski M.J."/>
            <person name="Chevrette M.G."/>
            <person name="De Carvalho L.P.S."/>
            <person name="Shen B."/>
        </authorList>
    </citation>
    <scope>NUCLEOTIDE SEQUENCE [LARGE SCALE GENOMIC DNA]</scope>
    <source>
        <strain evidence="2 3">NPDC048117</strain>
    </source>
</reference>
<protein>
    <submittedName>
        <fullName evidence="2">Cell wall protein</fullName>
    </submittedName>
</protein>
<evidence type="ECO:0000313" key="3">
    <source>
        <dbReference type="Proteomes" id="UP001551584"/>
    </source>
</evidence>
<evidence type="ECO:0000256" key="1">
    <source>
        <dbReference type="SAM" id="MobiDB-lite"/>
    </source>
</evidence>
<comment type="caution">
    <text evidence="2">The sequence shown here is derived from an EMBL/GenBank/DDBJ whole genome shotgun (WGS) entry which is preliminary data.</text>
</comment>
<dbReference type="Proteomes" id="UP001551584">
    <property type="component" value="Unassembled WGS sequence"/>
</dbReference>
<keyword evidence="3" id="KW-1185">Reference proteome</keyword>
<dbReference type="RefSeq" id="WP_359278284.1">
    <property type="nucleotide sequence ID" value="NZ_JBEZNA010000130.1"/>
</dbReference>
<sequence>MNRATEQTFGTELPLARSRQELATTPSRHAQPAAWLRAVEWLVRAGLHRKAGGRTLEVARELARRMDYTEGTVLHRLEETAERLGVSAATLKRHVRYLREPGALAWVRHGSLANLLLPGCRCTATATVYAATVPPVYDRAMGHRVEGAGYRARVVGVTTDGRGHAVNAALTRVFREPQSLTPAPVRPEPDPGAKPKDTGPRRSRKAARGPVRSPAQVERDIRIARQVRPLVGWTQHECLRRLAHALRPLIDKGLDARAIAADLTVMNRRDGRRPERPAAFISARLPAWEAHEAELAEEERARAEAADPWGNAEWQEAATALRATCAPRPEPRTDEDRRLARAYAVLDPVRVITHLREHGLDDTVDLYGAKGALRATRLADSPHLKLA</sequence>
<dbReference type="EMBL" id="JBEZNA010000130">
    <property type="protein sequence ID" value="MEU9581555.1"/>
    <property type="molecule type" value="Genomic_DNA"/>
</dbReference>
<organism evidence="2 3">
    <name type="scientific">Streptomyces chilikensis</name>
    <dbReference type="NCBI Taxonomy" id="1194079"/>
    <lineage>
        <taxon>Bacteria</taxon>
        <taxon>Bacillati</taxon>
        <taxon>Actinomycetota</taxon>
        <taxon>Actinomycetes</taxon>
        <taxon>Kitasatosporales</taxon>
        <taxon>Streptomycetaceae</taxon>
        <taxon>Streptomyces</taxon>
    </lineage>
</organism>
<feature type="region of interest" description="Disordered" evidence="1">
    <location>
        <begin position="176"/>
        <end position="217"/>
    </location>
</feature>
<name>A0ABV3EZB4_9ACTN</name>
<accession>A0ABV3EZB4</accession>
<evidence type="ECO:0000313" key="2">
    <source>
        <dbReference type="EMBL" id="MEU9581555.1"/>
    </source>
</evidence>
<gene>
    <name evidence="2" type="ORF">AB0D95_30530</name>
</gene>
<proteinExistence type="predicted"/>